<reference evidence="4" key="2">
    <citation type="submission" date="2010-01" db="EMBL/GenBank/DDBJ databases">
        <title>The complete genome of Conexibacter woesei DSM 14684.</title>
        <authorList>
            <consortium name="US DOE Joint Genome Institute (JGI-PGF)"/>
            <person name="Lucas S."/>
            <person name="Copeland A."/>
            <person name="Lapidus A."/>
            <person name="Glavina del Rio T."/>
            <person name="Dalin E."/>
            <person name="Tice H."/>
            <person name="Bruce D."/>
            <person name="Goodwin L."/>
            <person name="Pitluck S."/>
            <person name="Kyrpides N."/>
            <person name="Mavromatis K."/>
            <person name="Ivanova N."/>
            <person name="Mikhailova N."/>
            <person name="Chertkov O."/>
            <person name="Brettin T."/>
            <person name="Detter J.C."/>
            <person name="Han C."/>
            <person name="Larimer F."/>
            <person name="Land M."/>
            <person name="Hauser L."/>
            <person name="Markowitz V."/>
            <person name="Cheng J.-F."/>
            <person name="Hugenholtz P."/>
            <person name="Woyke T."/>
            <person name="Wu D."/>
            <person name="Pukall R."/>
            <person name="Steenblock K."/>
            <person name="Schneider S."/>
            <person name="Klenk H.-P."/>
            <person name="Eisen J.A."/>
        </authorList>
    </citation>
    <scope>NUCLEOTIDE SEQUENCE [LARGE SCALE GENOMIC DNA]</scope>
    <source>
        <strain evidence="4">DSM 14684 / CIP 108061 / JCM 11494 / NBRC 100937 / ID131577</strain>
    </source>
</reference>
<gene>
    <name evidence="3" type="ordered locus">Cwoe_3128</name>
</gene>
<keyword evidence="3" id="KW-0378">Hydrolase</keyword>
<name>D3FD35_CONWI</name>
<dbReference type="EMBL" id="CP001854">
    <property type="protein sequence ID" value="ADB51547.1"/>
    <property type="molecule type" value="Genomic_DNA"/>
</dbReference>
<feature type="domain" description="AB hydrolase-1" evidence="2">
    <location>
        <begin position="53"/>
        <end position="271"/>
    </location>
</feature>
<dbReference type="InterPro" id="IPR000073">
    <property type="entry name" value="AB_hydrolase_1"/>
</dbReference>
<dbReference type="AlphaFoldDB" id="D3FD35"/>
<evidence type="ECO:0000259" key="2">
    <source>
        <dbReference type="Pfam" id="PF00561"/>
    </source>
</evidence>
<protein>
    <submittedName>
        <fullName evidence="3">Alpha/beta hydrolase fold protein</fullName>
    </submittedName>
</protein>
<dbReference type="Gene3D" id="3.40.50.1820">
    <property type="entry name" value="alpha/beta hydrolase"/>
    <property type="match status" value="1"/>
</dbReference>
<dbReference type="KEGG" id="cwo:Cwoe_3128"/>
<dbReference type="InterPro" id="IPR050471">
    <property type="entry name" value="AB_hydrolase"/>
</dbReference>
<reference evidence="3 4" key="1">
    <citation type="journal article" date="2010" name="Stand. Genomic Sci.">
        <title>Complete genome sequence of Conexibacter woesei type strain (ID131577).</title>
        <authorList>
            <person name="Pukall R."/>
            <person name="Lapidus A."/>
            <person name="Glavina Del Rio T."/>
            <person name="Copeland A."/>
            <person name="Tice H."/>
            <person name="Cheng J.-F."/>
            <person name="Lucas S."/>
            <person name="Chen F."/>
            <person name="Nolan M."/>
            <person name="Bruce D."/>
            <person name="Goodwin L."/>
            <person name="Pitluck S."/>
            <person name="Mavromatis K."/>
            <person name="Ivanova N."/>
            <person name="Ovchinnikova G."/>
            <person name="Pati A."/>
            <person name="Chen A."/>
            <person name="Palaniappan K."/>
            <person name="Land M."/>
            <person name="Hauser L."/>
            <person name="Chang Y.-J."/>
            <person name="Jeffries C.D."/>
            <person name="Chain P."/>
            <person name="Meincke L."/>
            <person name="Sims D."/>
            <person name="Brettin T."/>
            <person name="Detter J.C."/>
            <person name="Rohde M."/>
            <person name="Goeker M."/>
            <person name="Bristow J."/>
            <person name="Eisen J.A."/>
            <person name="Markowitz V."/>
            <person name="Kyrpides N.C."/>
            <person name="Klenk H.-P."/>
            <person name="Hugenholtz P."/>
        </authorList>
    </citation>
    <scope>NUCLEOTIDE SEQUENCE [LARGE SCALE GENOMIC DNA]</scope>
    <source>
        <strain evidence="4">DSM 14684 / CIP 108061 / JCM 11494 / NBRC 100937 / ID131577</strain>
    </source>
</reference>
<evidence type="ECO:0000256" key="1">
    <source>
        <dbReference type="SAM" id="MobiDB-lite"/>
    </source>
</evidence>
<dbReference type="GO" id="GO:0016787">
    <property type="term" value="F:hydrolase activity"/>
    <property type="evidence" value="ECO:0007669"/>
    <property type="project" value="UniProtKB-KW"/>
</dbReference>
<proteinExistence type="predicted"/>
<dbReference type="SUPFAM" id="SSF53474">
    <property type="entry name" value="alpha/beta-Hydrolases"/>
    <property type="match status" value="1"/>
</dbReference>
<sequence length="304" mass="31146">MHVMSAKAVTGAPTGERDGDLTLADGRTLTYATLGADAGPTVVVLDGPCSRGLARAAAPAAIALGIRLVAPDRPGAGGSTPAPQRALTDWPADHAALLDALGVERAGVLAQSGGTPFALAVGAALAPRTSGLAFLGAVAPLDDPATFAETGRQLRTALTLARRAPWLLRLGLRASSRGARRNPERAARRFVKGIPSADARELADPALWALHVRATAEILARPDGFADEVRLLSAPWGVDPAAIRVPAALWSGAEDTIHPTAHSRRLAALMGGAPVTVVPGTATFGLLPRYPDALRFALGRTPAA</sequence>
<evidence type="ECO:0000313" key="3">
    <source>
        <dbReference type="EMBL" id="ADB51547.1"/>
    </source>
</evidence>
<dbReference type="Pfam" id="PF00561">
    <property type="entry name" value="Abhydrolase_1"/>
    <property type="match status" value="1"/>
</dbReference>
<organism evidence="3 4">
    <name type="scientific">Conexibacter woesei (strain DSM 14684 / CCUG 47730 / CIP 108061 / JCM 11494 / NBRC 100937 / ID131577)</name>
    <dbReference type="NCBI Taxonomy" id="469383"/>
    <lineage>
        <taxon>Bacteria</taxon>
        <taxon>Bacillati</taxon>
        <taxon>Actinomycetota</taxon>
        <taxon>Thermoleophilia</taxon>
        <taxon>Solirubrobacterales</taxon>
        <taxon>Conexibacteraceae</taxon>
        <taxon>Conexibacter</taxon>
    </lineage>
</organism>
<dbReference type="HOGENOM" id="CLU_020336_49_0_11"/>
<dbReference type="PANTHER" id="PTHR43433">
    <property type="entry name" value="HYDROLASE, ALPHA/BETA FOLD FAMILY PROTEIN"/>
    <property type="match status" value="1"/>
</dbReference>
<dbReference type="InterPro" id="IPR029058">
    <property type="entry name" value="AB_hydrolase_fold"/>
</dbReference>
<dbReference type="PANTHER" id="PTHR43433:SF10">
    <property type="entry name" value="AB HYDROLASE-1 DOMAIN-CONTAINING PROTEIN"/>
    <property type="match status" value="1"/>
</dbReference>
<keyword evidence="4" id="KW-1185">Reference proteome</keyword>
<dbReference type="eggNOG" id="COG0596">
    <property type="taxonomic scope" value="Bacteria"/>
</dbReference>
<accession>D3FD35</accession>
<evidence type="ECO:0000313" key="4">
    <source>
        <dbReference type="Proteomes" id="UP000008229"/>
    </source>
</evidence>
<dbReference type="Proteomes" id="UP000008229">
    <property type="component" value="Chromosome"/>
</dbReference>
<feature type="region of interest" description="Disordered" evidence="1">
    <location>
        <begin position="1"/>
        <end position="21"/>
    </location>
</feature>